<dbReference type="EMBL" id="LZJS01000102">
    <property type="protein sequence ID" value="OBH59464.1"/>
    <property type="molecule type" value="Genomic_DNA"/>
</dbReference>
<evidence type="ECO:0000259" key="1">
    <source>
        <dbReference type="Pfam" id="PF05305"/>
    </source>
</evidence>
<feature type="domain" description="DUF732" evidence="1">
    <location>
        <begin position="7"/>
        <end position="76"/>
    </location>
</feature>
<gene>
    <name evidence="2" type="ORF">A5685_03210</name>
</gene>
<dbReference type="AlphaFoldDB" id="A0A1A2S5L6"/>
<evidence type="ECO:0000313" key="3">
    <source>
        <dbReference type="Proteomes" id="UP000093861"/>
    </source>
</evidence>
<dbReference type="Proteomes" id="UP000093861">
    <property type="component" value="Unassembled WGS sequence"/>
</dbReference>
<dbReference type="InterPro" id="IPR007969">
    <property type="entry name" value="DUF732"/>
</dbReference>
<proteinExistence type="predicted"/>
<organism evidence="2 3">
    <name type="scientific">Mycobacterium colombiense</name>
    <dbReference type="NCBI Taxonomy" id="339268"/>
    <lineage>
        <taxon>Bacteria</taxon>
        <taxon>Bacillati</taxon>
        <taxon>Actinomycetota</taxon>
        <taxon>Actinomycetes</taxon>
        <taxon>Mycobacteriales</taxon>
        <taxon>Mycobacteriaceae</taxon>
        <taxon>Mycobacterium</taxon>
        <taxon>Mycobacterium avium complex (MAC)</taxon>
    </lineage>
</organism>
<evidence type="ECO:0000313" key="2">
    <source>
        <dbReference type="EMBL" id="OBH59464.1"/>
    </source>
</evidence>
<dbReference type="Pfam" id="PF05305">
    <property type="entry name" value="DUF732"/>
    <property type="match status" value="1"/>
</dbReference>
<protein>
    <recommendedName>
        <fullName evidence="1">DUF732 domain-containing protein</fullName>
    </recommendedName>
</protein>
<comment type="caution">
    <text evidence="2">The sequence shown here is derived from an EMBL/GenBank/DDBJ whole genome shotgun (WGS) entry which is preliminary data.</text>
</comment>
<reference evidence="2 3" key="1">
    <citation type="submission" date="2016-06" db="EMBL/GenBank/DDBJ databases">
        <authorList>
            <person name="Kjaerup R.B."/>
            <person name="Dalgaard T.S."/>
            <person name="Juul-Madsen H.R."/>
        </authorList>
    </citation>
    <scope>NUCLEOTIDE SEQUENCE [LARGE SCALE GENOMIC DNA]</scope>
    <source>
        <strain evidence="2 3">E2464</strain>
    </source>
</reference>
<sequence length="82" mass="8772">MAHADTGAFLGELRAAGFHQSDSDLIAIGEGICGHLRDGYSVVALQQAWEQELIPKGYTHQQAVWLANSSNSLLCPGTGKFD</sequence>
<accession>A0A1A2S5L6</accession>
<name>A0A1A2S5L6_9MYCO</name>